<comment type="caution">
    <text evidence="3">The sequence shown here is derived from an EMBL/GenBank/DDBJ whole genome shotgun (WGS) entry which is preliminary data.</text>
</comment>
<organism evidence="3 4">
    <name type="scientific">Coprinellus micaceus</name>
    <name type="common">Glistening ink-cap mushroom</name>
    <name type="synonym">Coprinus micaceus</name>
    <dbReference type="NCBI Taxonomy" id="71717"/>
    <lineage>
        <taxon>Eukaryota</taxon>
        <taxon>Fungi</taxon>
        <taxon>Dikarya</taxon>
        <taxon>Basidiomycota</taxon>
        <taxon>Agaricomycotina</taxon>
        <taxon>Agaricomycetes</taxon>
        <taxon>Agaricomycetidae</taxon>
        <taxon>Agaricales</taxon>
        <taxon>Agaricineae</taxon>
        <taxon>Psathyrellaceae</taxon>
        <taxon>Coprinellus</taxon>
    </lineage>
</organism>
<evidence type="ECO:0000256" key="1">
    <source>
        <dbReference type="SAM" id="SignalP"/>
    </source>
</evidence>
<evidence type="ECO:0000259" key="2">
    <source>
        <dbReference type="Pfam" id="PF21671"/>
    </source>
</evidence>
<evidence type="ECO:0000313" key="4">
    <source>
        <dbReference type="Proteomes" id="UP000298030"/>
    </source>
</evidence>
<feature type="chain" id="PRO_5021198311" description="Protein CPL1-like domain-containing protein" evidence="1">
    <location>
        <begin position="25"/>
        <end position="193"/>
    </location>
</feature>
<feature type="domain" description="Protein CPL1-like" evidence="2">
    <location>
        <begin position="105"/>
        <end position="171"/>
    </location>
</feature>
<gene>
    <name evidence="3" type="ORF">FA13DRAFT_1722737</name>
</gene>
<protein>
    <recommendedName>
        <fullName evidence="2">Protein CPL1-like domain-containing protein</fullName>
    </recommendedName>
</protein>
<dbReference type="OrthoDB" id="439917at2759"/>
<dbReference type="InterPro" id="IPR038955">
    <property type="entry name" value="PriA/CPL1_fungi"/>
</dbReference>
<dbReference type="EMBL" id="QPFP01000537">
    <property type="protein sequence ID" value="TEB08862.1"/>
    <property type="molecule type" value="Genomic_DNA"/>
</dbReference>
<dbReference type="Proteomes" id="UP000298030">
    <property type="component" value="Unassembled WGS sequence"/>
</dbReference>
<proteinExistence type="predicted"/>
<accession>A0A4Y7RJI5</accession>
<sequence length="193" mass="20401">MIKSALAAVFALAAFGSLLAPVAATGGVKPPPFSCPQVLQVPHPLDFPVYTPFPLIFPTKCVCPWPLTECNGKCGIYKACPSKGHTKRGPLRCYGQLPRWPDRSWECVNTQSDLESCGGCAISATNEANDGEGQDCTAIEGVADVACVGGGCQVRKCLDGYEVSPGNNYCIPEEREKGIFTVAKDIIAAEFGA</sequence>
<dbReference type="InterPro" id="IPR048661">
    <property type="entry name" value="CPL1-like"/>
</dbReference>
<dbReference type="PANTHER" id="PTHR35192">
    <property type="entry name" value="PROTEIN, PUTATIVE-RELATED"/>
    <property type="match status" value="1"/>
</dbReference>
<feature type="signal peptide" evidence="1">
    <location>
        <begin position="1"/>
        <end position="24"/>
    </location>
</feature>
<dbReference type="AlphaFoldDB" id="A0A4Y7RJI5"/>
<dbReference type="Pfam" id="PF21671">
    <property type="entry name" value="CPL1-like"/>
    <property type="match status" value="1"/>
</dbReference>
<reference evidence="3 4" key="1">
    <citation type="journal article" date="2019" name="Nat. Ecol. Evol.">
        <title>Megaphylogeny resolves global patterns of mushroom evolution.</title>
        <authorList>
            <person name="Varga T."/>
            <person name="Krizsan K."/>
            <person name="Foldi C."/>
            <person name="Dima B."/>
            <person name="Sanchez-Garcia M."/>
            <person name="Sanchez-Ramirez S."/>
            <person name="Szollosi G.J."/>
            <person name="Szarkandi J.G."/>
            <person name="Papp V."/>
            <person name="Albert L."/>
            <person name="Andreopoulos W."/>
            <person name="Angelini C."/>
            <person name="Antonin V."/>
            <person name="Barry K.W."/>
            <person name="Bougher N.L."/>
            <person name="Buchanan P."/>
            <person name="Buyck B."/>
            <person name="Bense V."/>
            <person name="Catcheside P."/>
            <person name="Chovatia M."/>
            <person name="Cooper J."/>
            <person name="Damon W."/>
            <person name="Desjardin D."/>
            <person name="Finy P."/>
            <person name="Geml J."/>
            <person name="Haridas S."/>
            <person name="Hughes K."/>
            <person name="Justo A."/>
            <person name="Karasinski D."/>
            <person name="Kautmanova I."/>
            <person name="Kiss B."/>
            <person name="Kocsube S."/>
            <person name="Kotiranta H."/>
            <person name="LaButti K.M."/>
            <person name="Lechner B.E."/>
            <person name="Liimatainen K."/>
            <person name="Lipzen A."/>
            <person name="Lukacs Z."/>
            <person name="Mihaltcheva S."/>
            <person name="Morgado L.N."/>
            <person name="Niskanen T."/>
            <person name="Noordeloos M.E."/>
            <person name="Ohm R.A."/>
            <person name="Ortiz-Santana B."/>
            <person name="Ovrebo C."/>
            <person name="Racz N."/>
            <person name="Riley R."/>
            <person name="Savchenko A."/>
            <person name="Shiryaev A."/>
            <person name="Soop K."/>
            <person name="Spirin V."/>
            <person name="Szebenyi C."/>
            <person name="Tomsovsky M."/>
            <person name="Tulloss R.E."/>
            <person name="Uehling J."/>
            <person name="Grigoriev I.V."/>
            <person name="Vagvolgyi C."/>
            <person name="Papp T."/>
            <person name="Martin F.M."/>
            <person name="Miettinen O."/>
            <person name="Hibbett D.S."/>
            <person name="Nagy L.G."/>
        </authorList>
    </citation>
    <scope>NUCLEOTIDE SEQUENCE [LARGE SCALE GENOMIC DNA]</scope>
    <source>
        <strain evidence="3 4">FP101781</strain>
    </source>
</reference>
<name>A0A4Y7RJI5_COPMI</name>
<keyword evidence="1" id="KW-0732">Signal</keyword>
<keyword evidence="4" id="KW-1185">Reference proteome</keyword>
<dbReference type="PANTHER" id="PTHR35192:SF2">
    <property type="entry name" value="APPLE DOMAIN-CONTAINING PROTEIN"/>
    <property type="match status" value="1"/>
</dbReference>
<evidence type="ECO:0000313" key="3">
    <source>
        <dbReference type="EMBL" id="TEB08862.1"/>
    </source>
</evidence>
<dbReference type="STRING" id="71717.A0A4Y7RJI5"/>